<feature type="domain" description="FAD-binding PCMH-type" evidence="6">
    <location>
        <begin position="20"/>
        <end position="194"/>
    </location>
</feature>
<comment type="similarity">
    <text evidence="2">Belongs to the oxygen-dependent FAD-linked oxidoreductase family.</text>
</comment>
<organism evidence="7 8">
    <name type="scientific">Linnemannia elongata AG-77</name>
    <dbReference type="NCBI Taxonomy" id="1314771"/>
    <lineage>
        <taxon>Eukaryota</taxon>
        <taxon>Fungi</taxon>
        <taxon>Fungi incertae sedis</taxon>
        <taxon>Mucoromycota</taxon>
        <taxon>Mortierellomycotina</taxon>
        <taxon>Mortierellomycetes</taxon>
        <taxon>Mortierellales</taxon>
        <taxon>Mortierellaceae</taxon>
        <taxon>Linnemannia</taxon>
    </lineage>
</organism>
<keyword evidence="3" id="KW-0285">Flavoprotein</keyword>
<dbReference type="GO" id="GO:0071949">
    <property type="term" value="F:FAD binding"/>
    <property type="evidence" value="ECO:0007669"/>
    <property type="project" value="InterPro"/>
</dbReference>
<dbReference type="OrthoDB" id="415825at2759"/>
<comment type="cofactor">
    <cofactor evidence="1">
        <name>FAD</name>
        <dbReference type="ChEBI" id="CHEBI:57692"/>
    </cofactor>
</comment>
<evidence type="ECO:0000259" key="6">
    <source>
        <dbReference type="PROSITE" id="PS51387"/>
    </source>
</evidence>
<reference evidence="7 8" key="1">
    <citation type="submission" date="2016-05" db="EMBL/GenBank/DDBJ databases">
        <title>Genome sequencing reveals origins of a unique bacterial endosymbiosis in the earliest lineages of terrestrial Fungi.</title>
        <authorList>
            <consortium name="DOE Joint Genome Institute"/>
            <person name="Uehling J."/>
            <person name="Gryganskyi A."/>
            <person name="Hameed K."/>
            <person name="Tschaplinski T."/>
            <person name="Misztal P."/>
            <person name="Wu S."/>
            <person name="Desiro A."/>
            <person name="Vande Pol N."/>
            <person name="Du Z.-Y."/>
            <person name="Zienkiewicz A."/>
            <person name="Zienkiewicz K."/>
            <person name="Morin E."/>
            <person name="Tisserant E."/>
            <person name="Splivallo R."/>
            <person name="Hainaut M."/>
            <person name="Henrissat B."/>
            <person name="Ohm R."/>
            <person name="Kuo A."/>
            <person name="Yan J."/>
            <person name="Lipzen A."/>
            <person name="Nolan M."/>
            <person name="Labutti K."/>
            <person name="Barry K."/>
            <person name="Goldstein A."/>
            <person name="Labbe J."/>
            <person name="Schadt C."/>
            <person name="Tuskan G."/>
            <person name="Grigoriev I."/>
            <person name="Martin F."/>
            <person name="Vilgalys R."/>
            <person name="Bonito G."/>
        </authorList>
    </citation>
    <scope>NUCLEOTIDE SEQUENCE [LARGE SCALE GENOMIC DNA]</scope>
    <source>
        <strain evidence="7 8">AG-77</strain>
    </source>
</reference>
<dbReference type="SUPFAM" id="SSF56176">
    <property type="entry name" value="FAD-binding/transporter-associated domain-like"/>
    <property type="match status" value="1"/>
</dbReference>
<evidence type="ECO:0000256" key="4">
    <source>
        <dbReference type="ARBA" id="ARBA00022827"/>
    </source>
</evidence>
<dbReference type="Gene3D" id="3.40.462.20">
    <property type="match status" value="1"/>
</dbReference>
<dbReference type="AlphaFoldDB" id="A0A197KE92"/>
<feature type="non-terminal residue" evidence="7">
    <location>
        <position position="1"/>
    </location>
</feature>
<evidence type="ECO:0000256" key="2">
    <source>
        <dbReference type="ARBA" id="ARBA00005466"/>
    </source>
</evidence>
<dbReference type="InterPro" id="IPR036318">
    <property type="entry name" value="FAD-bd_PCMH-like_sf"/>
</dbReference>
<evidence type="ECO:0000256" key="1">
    <source>
        <dbReference type="ARBA" id="ARBA00001974"/>
    </source>
</evidence>
<dbReference type="EMBL" id="KV442013">
    <property type="protein sequence ID" value="OAQ35825.1"/>
    <property type="molecule type" value="Genomic_DNA"/>
</dbReference>
<dbReference type="InterPro" id="IPR006094">
    <property type="entry name" value="Oxid_FAD_bind_N"/>
</dbReference>
<dbReference type="Pfam" id="PF08031">
    <property type="entry name" value="BBE"/>
    <property type="match status" value="1"/>
</dbReference>
<name>A0A197KE92_9FUNG</name>
<feature type="non-terminal residue" evidence="7">
    <location>
        <position position="454"/>
    </location>
</feature>
<dbReference type="InterPro" id="IPR050416">
    <property type="entry name" value="FAD-linked_Oxidoreductase"/>
</dbReference>
<dbReference type="InterPro" id="IPR012951">
    <property type="entry name" value="BBE"/>
</dbReference>
<dbReference type="Proteomes" id="UP000078512">
    <property type="component" value="Unassembled WGS sequence"/>
</dbReference>
<dbReference type="STRING" id="1314771.A0A197KE92"/>
<proteinExistence type="inferred from homology"/>
<dbReference type="Pfam" id="PF01565">
    <property type="entry name" value="FAD_binding_4"/>
    <property type="match status" value="1"/>
</dbReference>
<evidence type="ECO:0000256" key="5">
    <source>
        <dbReference type="ARBA" id="ARBA00023002"/>
    </source>
</evidence>
<evidence type="ECO:0000313" key="8">
    <source>
        <dbReference type="Proteomes" id="UP000078512"/>
    </source>
</evidence>
<evidence type="ECO:0000313" key="7">
    <source>
        <dbReference type="EMBL" id="OAQ35825.1"/>
    </source>
</evidence>
<keyword evidence="4" id="KW-0274">FAD</keyword>
<dbReference type="PANTHER" id="PTHR42973:SF39">
    <property type="entry name" value="FAD-BINDING PCMH-TYPE DOMAIN-CONTAINING PROTEIN"/>
    <property type="match status" value="1"/>
</dbReference>
<dbReference type="InterPro" id="IPR016169">
    <property type="entry name" value="FAD-bd_PCMH_sub2"/>
</dbReference>
<accession>A0A197KE92</accession>
<dbReference type="GO" id="GO:0016491">
    <property type="term" value="F:oxidoreductase activity"/>
    <property type="evidence" value="ECO:0007669"/>
    <property type="project" value="UniProtKB-KW"/>
</dbReference>
<keyword evidence="5" id="KW-0560">Oxidoreductase</keyword>
<dbReference type="Gene3D" id="3.30.465.10">
    <property type="match status" value="1"/>
</dbReference>
<protein>
    <submittedName>
        <fullName evidence="7">Glucooligosaccharide oxidase</fullName>
    </submittedName>
</protein>
<evidence type="ECO:0000256" key="3">
    <source>
        <dbReference type="ARBA" id="ARBA00022630"/>
    </source>
</evidence>
<dbReference type="PROSITE" id="PS51387">
    <property type="entry name" value="FAD_PCMH"/>
    <property type="match status" value="1"/>
</dbReference>
<dbReference type="PANTHER" id="PTHR42973">
    <property type="entry name" value="BINDING OXIDOREDUCTASE, PUTATIVE (AFU_ORTHOLOGUE AFUA_1G17690)-RELATED"/>
    <property type="match status" value="1"/>
</dbReference>
<gene>
    <name evidence="7" type="ORF">K457DRAFT_44348</name>
</gene>
<sequence length="454" mass="48947">LSTPSSPIYNNDRLVFNHIFDHTPSAIFHPSSEADAAAAVACAAAHNVSIVPRSGGHSFEGYSGGGKTGSLVIDLNLFQQFAIDHDTAIATVGAGNRLGPLYTKLWNAGEYLVPAGSCPGVGVGGHALGGGMGMVGRKYGTLSDNIVGLTMVDANGNIWKVNATSRPDLFWALRGAGGGSFGLVTEFRIQAYKAPATVTTVLAMYPWNMLQTVTDAFGMWAENVADDFTPLMYLGRDMVVVMGTFLGSQDKAQIALASLFALTGSPLQTNFDEGTWYQAAAKWAEMEGAKLEDPFAEHARSFRLRSLLYRQAISDRELAIISKYLNNPPNNPNGRVTTTVIFEIWGGKIDNPSSTSAFDNHRGTLYSIQYGADWSLSSSGSGSICTACMDWSERFAKELQAAYSSGQGLEAYQNYMERDIPNGLRAYYGDNLSRLIKVKKSVDPGNIFMFPQAI</sequence>
<keyword evidence="8" id="KW-1185">Reference proteome</keyword>
<dbReference type="InterPro" id="IPR016166">
    <property type="entry name" value="FAD-bd_PCMH"/>
</dbReference>